<evidence type="ECO:0000313" key="1">
    <source>
        <dbReference type="EMBL" id="EES90197.1"/>
    </source>
</evidence>
<organism evidence="1 2">
    <name type="scientific">Helicobacter canadensis MIT 98-5491</name>
    <dbReference type="NCBI Taxonomy" id="537970"/>
    <lineage>
        <taxon>Bacteria</taxon>
        <taxon>Pseudomonadati</taxon>
        <taxon>Campylobacterota</taxon>
        <taxon>Epsilonproteobacteria</taxon>
        <taxon>Campylobacterales</taxon>
        <taxon>Helicobacteraceae</taxon>
        <taxon>Helicobacter</taxon>
    </lineage>
</organism>
<dbReference type="HOGENOM" id="CLU_111969_0_0_7"/>
<dbReference type="RefSeq" id="WP_006656548.1">
    <property type="nucleotide sequence ID" value="NZ_CM000776.2"/>
</dbReference>
<evidence type="ECO:0000313" key="2">
    <source>
        <dbReference type="Proteomes" id="UP000007032"/>
    </source>
</evidence>
<gene>
    <name evidence="1" type="ORF">HCAN_1492</name>
</gene>
<dbReference type="Proteomes" id="UP000007032">
    <property type="component" value="Chromosome"/>
</dbReference>
<dbReference type="eggNOG" id="ENOG5031ANZ">
    <property type="taxonomic scope" value="Bacteria"/>
</dbReference>
<dbReference type="EMBL" id="CM000776">
    <property type="protein sequence ID" value="EES90197.1"/>
    <property type="molecule type" value="Genomic_DNA"/>
</dbReference>
<evidence type="ECO:0008006" key="3">
    <source>
        <dbReference type="Google" id="ProtNLM"/>
    </source>
</evidence>
<proteinExistence type="predicted"/>
<name>C5ZYH9_9HELI</name>
<protein>
    <recommendedName>
        <fullName evidence="3">Histidine kinase</fullName>
    </recommendedName>
</protein>
<dbReference type="OrthoDB" id="5372592at2"/>
<reference evidence="1 2" key="1">
    <citation type="journal article" date="2009" name="J. Bacteriol.">
        <title>Genome sequence of the emerging pathogen Helicobacter canadensis.</title>
        <authorList>
            <person name="Loman N.J."/>
            <person name="Snyder L.A."/>
            <person name="Linton J.D."/>
            <person name="Langdon R."/>
            <person name="Lawson A.J."/>
            <person name="Weinstock G.M."/>
            <person name="Wren B.W."/>
            <person name="Pallen M.J."/>
        </authorList>
    </citation>
    <scope>NUCLEOTIDE SEQUENCE [LARGE SCALE GENOMIC DNA]</scope>
    <source>
        <strain evidence="1 2">MIT 98-5491</strain>
    </source>
</reference>
<accession>C5ZYH9</accession>
<dbReference type="STRING" id="537970.HCAN_1492"/>
<sequence length="207" mass="24066">MRLTQQCSKYLKKAQESFKKGKYPECLGFCSLASGILSEIQDNPSFIAKNKVFLQMLTMLADMALDHKDEATSLFDYYQIIKDSKTPNAQQEIITMIENFDKNIFALNLAIQSIQESDIDKNDGILYKDFQKIADDIGFKEAFEDLMFSTKIIFTHKGDFLFFMQNLVDYGFKEVAMNYFENIGNILFLDKDFLRIYKQILKTGDYQ</sequence>
<dbReference type="AlphaFoldDB" id="C5ZYH9"/>
<keyword evidence="2" id="KW-1185">Reference proteome</keyword>